<sequence length="98" mass="11330">MKVSIDRIVWIIAYMYGKNAEVVIDISKEECHLFLGINRTQISLSYDEVDCLINNEIIELDSGSNEEGHETQVYRLTENSQERIKAIIKNKKVLLSKE</sequence>
<dbReference type="EMBL" id="LBRA01000012">
    <property type="protein sequence ID" value="KKP88129.1"/>
    <property type="molecule type" value="Genomic_DNA"/>
</dbReference>
<name>A0A0G0D1K6_9BACT</name>
<comment type="caution">
    <text evidence="1">The sequence shown here is derived from an EMBL/GenBank/DDBJ whole genome shotgun (WGS) entry which is preliminary data.</text>
</comment>
<evidence type="ECO:0000313" key="2">
    <source>
        <dbReference type="Proteomes" id="UP000034683"/>
    </source>
</evidence>
<dbReference type="Proteomes" id="UP000034683">
    <property type="component" value="Unassembled WGS sequence"/>
</dbReference>
<gene>
    <name evidence="1" type="ORF">UR92_C0012G0007</name>
</gene>
<proteinExistence type="predicted"/>
<organism evidence="1 2">
    <name type="scientific">Candidatus Nomurabacteria bacterium GW2011_GWA2_35_80</name>
    <dbReference type="NCBI Taxonomy" id="1618733"/>
    <lineage>
        <taxon>Bacteria</taxon>
        <taxon>Candidatus Nomuraibacteriota</taxon>
    </lineage>
</organism>
<dbReference type="AlphaFoldDB" id="A0A0G0D1K6"/>
<accession>A0A0G0D1K6</accession>
<protein>
    <submittedName>
        <fullName evidence="1">Uncharacterized protein</fullName>
    </submittedName>
</protein>
<reference evidence="1 2" key="1">
    <citation type="journal article" date="2015" name="Nature">
        <title>rRNA introns, odd ribosomes, and small enigmatic genomes across a large radiation of phyla.</title>
        <authorList>
            <person name="Brown C.T."/>
            <person name="Hug L.A."/>
            <person name="Thomas B.C."/>
            <person name="Sharon I."/>
            <person name="Castelle C.J."/>
            <person name="Singh A."/>
            <person name="Wilkins M.J."/>
            <person name="Williams K.H."/>
            <person name="Banfield J.F."/>
        </authorList>
    </citation>
    <scope>NUCLEOTIDE SEQUENCE [LARGE SCALE GENOMIC DNA]</scope>
</reference>
<evidence type="ECO:0000313" key="1">
    <source>
        <dbReference type="EMBL" id="KKP88129.1"/>
    </source>
</evidence>